<dbReference type="NCBIfam" id="TIGR02532">
    <property type="entry name" value="IV_pilin_GFxxxE"/>
    <property type="match status" value="1"/>
</dbReference>
<dbReference type="InterPro" id="IPR010055">
    <property type="entry name" value="T2SS_protein-GspJ"/>
</dbReference>
<gene>
    <name evidence="11" type="ORF">ABR63_01660</name>
</gene>
<evidence type="ECO:0000256" key="8">
    <source>
        <dbReference type="ARBA" id="ARBA00022989"/>
    </source>
</evidence>
<dbReference type="PANTHER" id="PTHR39583:SF2">
    <property type="entry name" value="TYPE II SECRETION SYSTEM PROTEIN J"/>
    <property type="match status" value="1"/>
</dbReference>
<comment type="similarity">
    <text evidence="2">Belongs to the GSP J family.</text>
</comment>
<organism evidence="11 12">
    <name type="scientific">SAR86 cluster bacterium BACL1 MAG-120920-bin57</name>
    <dbReference type="NCBI Taxonomy" id="1655571"/>
    <lineage>
        <taxon>Bacteria</taxon>
        <taxon>Pseudomonadati</taxon>
        <taxon>Pseudomonadota</taxon>
        <taxon>Gammaproteobacteria</taxon>
        <taxon>SAR86 cluster</taxon>
    </lineage>
</organism>
<evidence type="ECO:0000313" key="12">
    <source>
        <dbReference type="Proteomes" id="UP000050874"/>
    </source>
</evidence>
<dbReference type="Pfam" id="PF11612">
    <property type="entry name" value="T2SSJ"/>
    <property type="match status" value="1"/>
</dbReference>
<reference evidence="12" key="1">
    <citation type="submission" date="2015-10" db="EMBL/GenBank/DDBJ databases">
        <title>Metagenome-Assembled Genomes uncover a global brackish microbiome.</title>
        <authorList>
            <person name="Hugerth L.W."/>
            <person name="Larsson J."/>
            <person name="Alneberg J."/>
            <person name="Lindh M.V."/>
            <person name="Legrand C."/>
            <person name="Pinhassi J."/>
            <person name="Andersson A."/>
        </authorList>
    </citation>
    <scope>NUCLEOTIDE SEQUENCE [LARGE SCALE GENOMIC DNA]</scope>
</reference>
<name>A0A0R2PTF6_9GAMM</name>
<comment type="caution">
    <text evidence="11">The sequence shown here is derived from an EMBL/GenBank/DDBJ whole genome shotgun (WGS) entry which is preliminary data.</text>
</comment>
<dbReference type="InterPro" id="IPR045584">
    <property type="entry name" value="Pilin-like"/>
</dbReference>
<keyword evidence="9 10" id="KW-0472">Membrane</keyword>
<evidence type="ECO:0000256" key="6">
    <source>
        <dbReference type="ARBA" id="ARBA00022519"/>
    </source>
</evidence>
<dbReference type="Pfam" id="PF07963">
    <property type="entry name" value="N_methyl"/>
    <property type="match status" value="1"/>
</dbReference>
<proteinExistence type="inferred from homology"/>
<evidence type="ECO:0000256" key="3">
    <source>
        <dbReference type="ARBA" id="ARBA00021539"/>
    </source>
</evidence>
<dbReference type="AlphaFoldDB" id="A0A0R2PTF6"/>
<evidence type="ECO:0000256" key="7">
    <source>
        <dbReference type="ARBA" id="ARBA00022692"/>
    </source>
</evidence>
<dbReference type="PANTHER" id="PTHR39583">
    <property type="entry name" value="TYPE II SECRETION SYSTEM PROTEIN J-RELATED"/>
    <property type="match status" value="1"/>
</dbReference>
<keyword evidence="4" id="KW-1003">Cell membrane</keyword>
<keyword evidence="8 10" id="KW-1133">Transmembrane helix</keyword>
<evidence type="ECO:0000256" key="9">
    <source>
        <dbReference type="ARBA" id="ARBA00023136"/>
    </source>
</evidence>
<sequence length="209" mass="23707">MNSGPSLKKNRQLTNGFTLIEVLISLVILSIIAVITSSFLQSSIASKEMVFTKSSQTFQFNLLADALRDDVTNAVNIPLLDSRGEAQLETFRSSLNADSFTFITKIRSGKTFSNSLVLVEYQLRDNTFTRKQFYTPAPADQDEFSETILFDKVKNMTLQFSDGNAWFNFWPVDVITQRKIPTLIKVILDKENGETYTWIISSSLENIYD</sequence>
<keyword evidence="6" id="KW-0997">Cell inner membrane</keyword>
<feature type="transmembrane region" description="Helical" evidence="10">
    <location>
        <begin position="20"/>
        <end position="40"/>
    </location>
</feature>
<dbReference type="GO" id="GO:0005886">
    <property type="term" value="C:plasma membrane"/>
    <property type="evidence" value="ECO:0007669"/>
    <property type="project" value="UniProtKB-SubCell"/>
</dbReference>
<dbReference type="InterPro" id="IPR051621">
    <property type="entry name" value="T2SS_protein_J"/>
</dbReference>
<dbReference type="GO" id="GO:0015628">
    <property type="term" value="P:protein secretion by the type II secretion system"/>
    <property type="evidence" value="ECO:0007669"/>
    <property type="project" value="InterPro"/>
</dbReference>
<evidence type="ECO:0000256" key="4">
    <source>
        <dbReference type="ARBA" id="ARBA00022475"/>
    </source>
</evidence>
<dbReference type="EMBL" id="LIAV01000018">
    <property type="protein sequence ID" value="KRO41188.1"/>
    <property type="molecule type" value="Genomic_DNA"/>
</dbReference>
<comment type="subcellular location">
    <subcellularLocation>
        <location evidence="1">Cell inner membrane</location>
        <topology evidence="1">Single-pass membrane protein</topology>
    </subcellularLocation>
</comment>
<evidence type="ECO:0000313" key="11">
    <source>
        <dbReference type="EMBL" id="KRO41188.1"/>
    </source>
</evidence>
<dbReference type="Proteomes" id="UP000050874">
    <property type="component" value="Unassembled WGS sequence"/>
</dbReference>
<dbReference type="InterPro" id="IPR012902">
    <property type="entry name" value="N_methyl_site"/>
</dbReference>
<evidence type="ECO:0000256" key="5">
    <source>
        <dbReference type="ARBA" id="ARBA00022481"/>
    </source>
</evidence>
<dbReference type="SUPFAM" id="SSF54523">
    <property type="entry name" value="Pili subunits"/>
    <property type="match status" value="1"/>
</dbReference>
<accession>A0A0R2PTF6</accession>
<keyword evidence="5" id="KW-0488">Methylation</keyword>
<evidence type="ECO:0000256" key="10">
    <source>
        <dbReference type="SAM" id="Phobius"/>
    </source>
</evidence>
<dbReference type="GO" id="GO:0015627">
    <property type="term" value="C:type II protein secretion system complex"/>
    <property type="evidence" value="ECO:0007669"/>
    <property type="project" value="InterPro"/>
</dbReference>
<keyword evidence="7 10" id="KW-0812">Transmembrane</keyword>
<protein>
    <recommendedName>
        <fullName evidence="3">Type II secretion system protein J</fullName>
    </recommendedName>
</protein>
<evidence type="ECO:0000256" key="1">
    <source>
        <dbReference type="ARBA" id="ARBA00004377"/>
    </source>
</evidence>
<evidence type="ECO:0000256" key="2">
    <source>
        <dbReference type="ARBA" id="ARBA00011084"/>
    </source>
</evidence>